<dbReference type="EC" id="3.1.-.-" evidence="2"/>
<dbReference type="RefSeq" id="WP_171219425.1">
    <property type="nucleotide sequence ID" value="NZ_JABEPP010000004.1"/>
</dbReference>
<evidence type="ECO:0000313" key="2">
    <source>
        <dbReference type="EMBL" id="NNM73989.1"/>
    </source>
</evidence>
<keyword evidence="3" id="KW-1185">Reference proteome</keyword>
<keyword evidence="2" id="KW-0436">Ligase</keyword>
<proteinExistence type="predicted"/>
<dbReference type="SUPFAM" id="SSF56281">
    <property type="entry name" value="Metallo-hydrolase/oxidoreductase"/>
    <property type="match status" value="1"/>
</dbReference>
<evidence type="ECO:0000313" key="3">
    <source>
        <dbReference type="Proteomes" id="UP000564885"/>
    </source>
</evidence>
<dbReference type="EMBL" id="JABEPP010000004">
    <property type="protein sequence ID" value="NNM73989.1"/>
    <property type="molecule type" value="Genomic_DNA"/>
</dbReference>
<dbReference type="InterPro" id="IPR026360">
    <property type="entry name" value="Xnuc_lig_assoc"/>
</dbReference>
<feature type="region of interest" description="Disordered" evidence="1">
    <location>
        <begin position="337"/>
        <end position="400"/>
    </location>
</feature>
<sequence>MATRAADLLTLTPQGLYCPGGDFHVDPTRPVERALITHGHSDHARSGHGHVMATAETLAIMAVRYGSDFAGGAQEAVLGEVMRIGDVLVTFVPAGHVLGSAQIVIEQGKCRLVVSGDYKRGRDPTCLPYEPVRCDVFITEATFGLPVFRHPDARAETDKLIESARLFPERAHIVGAYALGKAQRVMALLREAGYDRPIYLHGAMERLTSFYKEQGVGLGDTPRVAPDERPKLAGEIVICPPSAIQEIWARKFPDPVTAFASGWMRVRARARQKGVELPLVISDHCDWDDLCRSILETGAGEVWVTHGQEDALVHWCLSRGIKARPLHLLGYGDEEGDADVVPGEAEGGDLPSPLRGGSTAEGRRGGGQDEDVSTLEPHLAPPPPGSASPSPPSPQGGGDQ</sequence>
<accession>A0A849IC38</accession>
<name>A0A849IC38_9HYPH</name>
<dbReference type="GO" id="GO:0004521">
    <property type="term" value="F:RNA endonuclease activity"/>
    <property type="evidence" value="ECO:0007669"/>
    <property type="project" value="TreeGrafter"/>
</dbReference>
<dbReference type="PANTHER" id="PTHR11203">
    <property type="entry name" value="CLEAVAGE AND POLYADENYLATION SPECIFICITY FACTOR FAMILY MEMBER"/>
    <property type="match status" value="1"/>
</dbReference>
<dbReference type="GO" id="GO:0004527">
    <property type="term" value="F:exonuclease activity"/>
    <property type="evidence" value="ECO:0007669"/>
    <property type="project" value="UniProtKB-KW"/>
</dbReference>
<dbReference type="PANTHER" id="PTHR11203:SF49">
    <property type="entry name" value="BLL1145 PROTEIN"/>
    <property type="match status" value="1"/>
</dbReference>
<evidence type="ECO:0000256" key="1">
    <source>
        <dbReference type="SAM" id="MobiDB-lite"/>
    </source>
</evidence>
<dbReference type="AlphaFoldDB" id="A0A849IC38"/>
<dbReference type="InterPro" id="IPR050698">
    <property type="entry name" value="MBL"/>
</dbReference>
<dbReference type="NCBIfam" id="TIGR04122">
    <property type="entry name" value="Xnuc_lig_assoc"/>
    <property type="match status" value="1"/>
</dbReference>
<reference evidence="2 3" key="1">
    <citation type="submission" date="2020-04" db="EMBL/GenBank/DDBJ databases">
        <title>Enterovirga sp. isolate from soil.</title>
        <authorList>
            <person name="Chea S."/>
            <person name="Kim D.-U."/>
        </authorList>
    </citation>
    <scope>NUCLEOTIDE SEQUENCE [LARGE SCALE GENOMIC DNA]</scope>
    <source>
        <strain evidence="2 3">DB1703</strain>
    </source>
</reference>
<keyword evidence="2" id="KW-0540">Nuclease</keyword>
<organism evidence="2 3">
    <name type="scientific">Enterovirga aerilata</name>
    <dbReference type="NCBI Taxonomy" id="2730920"/>
    <lineage>
        <taxon>Bacteria</taxon>
        <taxon>Pseudomonadati</taxon>
        <taxon>Pseudomonadota</taxon>
        <taxon>Alphaproteobacteria</taxon>
        <taxon>Hyphomicrobiales</taxon>
        <taxon>Methylobacteriaceae</taxon>
        <taxon>Enterovirga</taxon>
    </lineage>
</organism>
<keyword evidence="2" id="KW-0378">Hydrolase</keyword>
<dbReference type="Gene3D" id="3.60.15.10">
    <property type="entry name" value="Ribonuclease Z/Hydroxyacylglutathione hydrolase-like"/>
    <property type="match status" value="1"/>
</dbReference>
<feature type="compositionally biased region" description="Pro residues" evidence="1">
    <location>
        <begin position="379"/>
        <end position="394"/>
    </location>
</feature>
<protein>
    <submittedName>
        <fullName evidence="2">Ligase-associated DNA damage response exonuclease</fullName>
        <ecNumber evidence="2">3.1.-.-</ecNumber>
    </submittedName>
</protein>
<dbReference type="GO" id="GO:0016874">
    <property type="term" value="F:ligase activity"/>
    <property type="evidence" value="ECO:0007669"/>
    <property type="project" value="UniProtKB-KW"/>
</dbReference>
<dbReference type="InterPro" id="IPR036866">
    <property type="entry name" value="RibonucZ/Hydroxyglut_hydro"/>
</dbReference>
<keyword evidence="2" id="KW-0269">Exonuclease</keyword>
<dbReference type="Proteomes" id="UP000564885">
    <property type="component" value="Unassembled WGS sequence"/>
</dbReference>
<comment type="caution">
    <text evidence="2">The sequence shown here is derived from an EMBL/GenBank/DDBJ whole genome shotgun (WGS) entry which is preliminary data.</text>
</comment>
<gene>
    <name evidence="2" type="ORF">HJG44_16525</name>
</gene>